<organism evidence="1 2">
    <name type="scientific">Leptidea sinapis</name>
    <dbReference type="NCBI Taxonomy" id="189913"/>
    <lineage>
        <taxon>Eukaryota</taxon>
        <taxon>Metazoa</taxon>
        <taxon>Ecdysozoa</taxon>
        <taxon>Arthropoda</taxon>
        <taxon>Hexapoda</taxon>
        <taxon>Insecta</taxon>
        <taxon>Pterygota</taxon>
        <taxon>Neoptera</taxon>
        <taxon>Endopterygota</taxon>
        <taxon>Lepidoptera</taxon>
        <taxon>Glossata</taxon>
        <taxon>Ditrysia</taxon>
        <taxon>Papilionoidea</taxon>
        <taxon>Pieridae</taxon>
        <taxon>Dismorphiinae</taxon>
        <taxon>Leptidea</taxon>
    </lineage>
</organism>
<dbReference type="AlphaFoldDB" id="A0A5E4QVW0"/>
<keyword evidence="2" id="KW-1185">Reference proteome</keyword>
<accession>A0A5E4QVW0</accession>
<name>A0A5E4QVW0_9NEOP</name>
<dbReference type="EMBL" id="FZQP02005332">
    <property type="protein sequence ID" value="VVD01362.1"/>
    <property type="molecule type" value="Genomic_DNA"/>
</dbReference>
<proteinExistence type="predicted"/>
<gene>
    <name evidence="1" type="ORF">LSINAPIS_LOCUS11801</name>
</gene>
<dbReference type="Proteomes" id="UP000324832">
    <property type="component" value="Unassembled WGS sequence"/>
</dbReference>
<evidence type="ECO:0000313" key="1">
    <source>
        <dbReference type="EMBL" id="VVD01362.1"/>
    </source>
</evidence>
<evidence type="ECO:0000313" key="2">
    <source>
        <dbReference type="Proteomes" id="UP000324832"/>
    </source>
</evidence>
<sequence length="94" mass="10621">MLATSAAKLFPNPPACTIISRTHTNETCFTAISATSISKRRQRFFKKSLLEVHITYDHLNIIKHKCDLCSKLTHEKVRLPKNKISTAAVRTLRG</sequence>
<protein>
    <submittedName>
        <fullName evidence="1">Uncharacterized protein</fullName>
    </submittedName>
</protein>
<reference evidence="1 2" key="1">
    <citation type="submission" date="2017-07" db="EMBL/GenBank/DDBJ databases">
        <authorList>
            <person name="Talla V."/>
            <person name="Backstrom N."/>
        </authorList>
    </citation>
    <scope>NUCLEOTIDE SEQUENCE [LARGE SCALE GENOMIC DNA]</scope>
</reference>